<name>A0A2I0KHF2_PUNGR</name>
<feature type="domain" description="Reverse transcriptase" evidence="1">
    <location>
        <begin position="85"/>
        <end position="205"/>
    </location>
</feature>
<comment type="caution">
    <text evidence="2">The sequence shown here is derived from an EMBL/GenBank/DDBJ whole genome shotgun (WGS) entry which is preliminary data.</text>
</comment>
<protein>
    <recommendedName>
        <fullName evidence="1">Reverse transcriptase domain-containing protein</fullName>
    </recommendedName>
</protein>
<sequence length="367" mass="41907">MEDLISRTITYSDNEKLIQIPDDKEILTALNSIRSFKAPGPDGIPSLFYKHYGETVKPLLLAATKSFFTSGFILKEWNNTFICLIPKRQGASNFKDFRPISLCNVCYKVISKIIADRLKPLLDRIISPNQTAFIEGRWINENDLLAQEILHTMRKTRARRGWIGLKIDFTKAFNKLEWSFVIKTMEKLGFHSTFVSWIYQCISTSTFSILLNGSPHDDLLILSKASEANIRNVKSILDKFCSWLGQEVNCPKSGLFFSKNTSADIKRNSKAILGIRKLKENAKYLGNPLFVKRKRKESFQFLVDKIKSKLASWKAKIISWAGRATLINSVINNTTIYTMSLFRLPKSTLNTIDKSNKKILVGNYKGK</sequence>
<dbReference type="PANTHER" id="PTHR19446">
    <property type="entry name" value="REVERSE TRANSCRIPTASES"/>
    <property type="match status" value="1"/>
</dbReference>
<dbReference type="InterPro" id="IPR043502">
    <property type="entry name" value="DNA/RNA_pol_sf"/>
</dbReference>
<accession>A0A2I0KHF2</accession>
<evidence type="ECO:0000259" key="1">
    <source>
        <dbReference type="Pfam" id="PF00078"/>
    </source>
</evidence>
<dbReference type="CDD" id="cd01650">
    <property type="entry name" value="RT_nLTR_like"/>
    <property type="match status" value="1"/>
</dbReference>
<gene>
    <name evidence="2" type="ORF">CRG98_011520</name>
</gene>
<dbReference type="STRING" id="22663.A0A2I0KHF2"/>
<keyword evidence="3" id="KW-1185">Reference proteome</keyword>
<dbReference type="InterPro" id="IPR000477">
    <property type="entry name" value="RT_dom"/>
</dbReference>
<proteinExistence type="predicted"/>
<dbReference type="SUPFAM" id="SSF56672">
    <property type="entry name" value="DNA/RNA polymerases"/>
    <property type="match status" value="1"/>
</dbReference>
<dbReference type="Proteomes" id="UP000233551">
    <property type="component" value="Unassembled WGS sequence"/>
</dbReference>
<evidence type="ECO:0000313" key="3">
    <source>
        <dbReference type="Proteomes" id="UP000233551"/>
    </source>
</evidence>
<dbReference type="EMBL" id="PGOL01000571">
    <property type="protein sequence ID" value="PKI67924.1"/>
    <property type="molecule type" value="Genomic_DNA"/>
</dbReference>
<reference evidence="2 3" key="1">
    <citation type="submission" date="2017-11" db="EMBL/GenBank/DDBJ databases">
        <title>De-novo sequencing of pomegranate (Punica granatum L.) genome.</title>
        <authorList>
            <person name="Akparov Z."/>
            <person name="Amiraslanov A."/>
            <person name="Hajiyeva S."/>
            <person name="Abbasov M."/>
            <person name="Kaur K."/>
            <person name="Hamwieh A."/>
            <person name="Solovyev V."/>
            <person name="Salamov A."/>
            <person name="Braich B."/>
            <person name="Kosarev P."/>
            <person name="Mahmoud A."/>
            <person name="Hajiyev E."/>
            <person name="Babayeva S."/>
            <person name="Izzatullayeva V."/>
            <person name="Mammadov A."/>
            <person name="Mammadov A."/>
            <person name="Sharifova S."/>
            <person name="Ojaghi J."/>
            <person name="Eynullazada K."/>
            <person name="Bayramov B."/>
            <person name="Abdulazimova A."/>
            <person name="Shahmuradov I."/>
        </authorList>
    </citation>
    <scope>NUCLEOTIDE SEQUENCE [LARGE SCALE GENOMIC DNA]</scope>
    <source>
        <strain evidence="3">cv. AG2017</strain>
        <tissue evidence="2">Leaf</tissue>
    </source>
</reference>
<evidence type="ECO:0000313" key="2">
    <source>
        <dbReference type="EMBL" id="PKI67924.1"/>
    </source>
</evidence>
<dbReference type="AlphaFoldDB" id="A0A2I0KHF2"/>
<dbReference type="Pfam" id="PF00078">
    <property type="entry name" value="RVT_1"/>
    <property type="match status" value="1"/>
</dbReference>
<organism evidence="2 3">
    <name type="scientific">Punica granatum</name>
    <name type="common">Pomegranate</name>
    <dbReference type="NCBI Taxonomy" id="22663"/>
    <lineage>
        <taxon>Eukaryota</taxon>
        <taxon>Viridiplantae</taxon>
        <taxon>Streptophyta</taxon>
        <taxon>Embryophyta</taxon>
        <taxon>Tracheophyta</taxon>
        <taxon>Spermatophyta</taxon>
        <taxon>Magnoliopsida</taxon>
        <taxon>eudicotyledons</taxon>
        <taxon>Gunneridae</taxon>
        <taxon>Pentapetalae</taxon>
        <taxon>rosids</taxon>
        <taxon>malvids</taxon>
        <taxon>Myrtales</taxon>
        <taxon>Lythraceae</taxon>
        <taxon>Punica</taxon>
    </lineage>
</organism>